<dbReference type="OrthoDB" id="2404656at2759"/>
<organism evidence="1 2">
    <name type="scientific">Rhizopus stolonifer</name>
    <name type="common">Rhizopus nigricans</name>
    <dbReference type="NCBI Taxonomy" id="4846"/>
    <lineage>
        <taxon>Eukaryota</taxon>
        <taxon>Fungi</taxon>
        <taxon>Fungi incertae sedis</taxon>
        <taxon>Mucoromycota</taxon>
        <taxon>Mucoromycotina</taxon>
        <taxon>Mucoromycetes</taxon>
        <taxon>Mucorales</taxon>
        <taxon>Mucorineae</taxon>
        <taxon>Rhizopodaceae</taxon>
        <taxon>Rhizopus</taxon>
    </lineage>
</organism>
<dbReference type="AlphaFoldDB" id="A0A367IJR1"/>
<evidence type="ECO:0000313" key="1">
    <source>
        <dbReference type="EMBL" id="RCH77903.1"/>
    </source>
</evidence>
<sequence>MQPSQALELPRIDQTAIDALEHVISIIVPYNSSLSDAQLTQLGKNADGHATLSTLKMFPVAYNLLMNSLDQPLENLPSWLWAYSIEETTPAMERQLVQTFRFILTDFVSTATIRTVPSSMTDERTFLINHVVPIFKSFGSQTNMLCFNWCESQLRLQTKQARIMVNIGHLDEVKLRFVDGLGFDFNGSERLIMEISGGQASDDHQHVCDDTLKVVHSLMCILKNDAQTSSNASFATYQQVKAFGIQTAKTTMILSEMRLNNLKYEYTEIMSVIIPTNDSNRSKWLPVGNLLAYLMVQLDKQMAILKKLQEEHDGKVQVHPDSTIRRTLFNNELV</sequence>
<proteinExistence type="predicted"/>
<protein>
    <submittedName>
        <fullName evidence="1">Uncharacterized protein</fullName>
    </submittedName>
</protein>
<dbReference type="EMBL" id="PJQM01007636">
    <property type="protein sequence ID" value="RCH77903.1"/>
    <property type="molecule type" value="Genomic_DNA"/>
</dbReference>
<gene>
    <name evidence="1" type="ORF">CU098_002452</name>
</gene>
<dbReference type="Proteomes" id="UP000253551">
    <property type="component" value="Unassembled WGS sequence"/>
</dbReference>
<evidence type="ECO:0000313" key="2">
    <source>
        <dbReference type="Proteomes" id="UP000253551"/>
    </source>
</evidence>
<reference evidence="1 2" key="1">
    <citation type="journal article" date="2018" name="G3 (Bethesda)">
        <title>Phylogenetic and Phylogenomic Definition of Rhizopus Species.</title>
        <authorList>
            <person name="Gryganskyi A.P."/>
            <person name="Golan J."/>
            <person name="Dolatabadi S."/>
            <person name="Mondo S."/>
            <person name="Robb S."/>
            <person name="Idnurm A."/>
            <person name="Muszewska A."/>
            <person name="Steczkiewicz K."/>
            <person name="Masonjones S."/>
            <person name="Liao H.L."/>
            <person name="Gajdeczka M.T."/>
            <person name="Anike F."/>
            <person name="Vuek A."/>
            <person name="Anishchenko I.M."/>
            <person name="Voigt K."/>
            <person name="de Hoog G.S."/>
            <person name="Smith M.E."/>
            <person name="Heitman J."/>
            <person name="Vilgalys R."/>
            <person name="Stajich J.E."/>
        </authorList>
    </citation>
    <scope>NUCLEOTIDE SEQUENCE [LARGE SCALE GENOMIC DNA]</scope>
    <source>
        <strain evidence="1 2">LSU 92-RS-03</strain>
    </source>
</reference>
<comment type="caution">
    <text evidence="1">The sequence shown here is derived from an EMBL/GenBank/DDBJ whole genome shotgun (WGS) entry which is preliminary data.</text>
</comment>
<keyword evidence="2" id="KW-1185">Reference proteome</keyword>
<accession>A0A367IJR1</accession>
<name>A0A367IJR1_RHIST</name>